<keyword evidence="1" id="KW-1133">Transmembrane helix</keyword>
<feature type="domain" description="VWFA" evidence="2">
    <location>
        <begin position="390"/>
        <end position="568"/>
    </location>
</feature>
<proteinExistence type="predicted"/>
<dbReference type="PANTHER" id="PTHR37947:SF2">
    <property type="entry name" value="VON WILLEBRAND FACTOR TYPE A"/>
    <property type="match status" value="1"/>
</dbReference>
<dbReference type="SUPFAM" id="SSF52317">
    <property type="entry name" value="Class I glutamine amidotransferase-like"/>
    <property type="match status" value="1"/>
</dbReference>
<dbReference type="SUPFAM" id="SSF53300">
    <property type="entry name" value="vWA-like"/>
    <property type="match status" value="2"/>
</dbReference>
<evidence type="ECO:0000313" key="4">
    <source>
        <dbReference type="Proteomes" id="UP001062263"/>
    </source>
</evidence>
<protein>
    <submittedName>
        <fullName evidence="3">VWA domain-containing protein</fullName>
    </submittedName>
</protein>
<organism evidence="3 4">
    <name type="scientific">Akkermansia biwaensis</name>
    <dbReference type="NCBI Taxonomy" id="2946555"/>
    <lineage>
        <taxon>Bacteria</taxon>
        <taxon>Pseudomonadati</taxon>
        <taxon>Verrucomicrobiota</taxon>
        <taxon>Verrucomicrobiia</taxon>
        <taxon>Verrucomicrobiales</taxon>
        <taxon>Akkermansiaceae</taxon>
        <taxon>Akkermansia</taxon>
    </lineage>
</organism>
<dbReference type="InterPro" id="IPR002035">
    <property type="entry name" value="VWF_A"/>
</dbReference>
<dbReference type="SMART" id="SM00327">
    <property type="entry name" value="VWA"/>
    <property type="match status" value="1"/>
</dbReference>
<dbReference type="PROSITE" id="PS50234">
    <property type="entry name" value="VWFA"/>
    <property type="match status" value="1"/>
</dbReference>
<dbReference type="Gene3D" id="3.40.50.880">
    <property type="match status" value="2"/>
</dbReference>
<reference evidence="3" key="1">
    <citation type="submission" date="2022-06" db="EMBL/GenBank/DDBJ databases">
        <title>Akkermansia biwalacus sp. nov., an anaerobic mucin-degrading bacterium isolated from human intestine.</title>
        <authorList>
            <person name="Kobayashi Y."/>
            <person name="Inoue S."/>
            <person name="Kawahara T."/>
            <person name="Kohda N."/>
        </authorList>
    </citation>
    <scope>NUCLEOTIDE SEQUENCE</scope>
    <source>
        <strain evidence="3">WON2089</strain>
    </source>
</reference>
<gene>
    <name evidence="3" type="ORF">Abiwalacus_15650</name>
</gene>
<dbReference type="Proteomes" id="UP001062263">
    <property type="component" value="Chromosome"/>
</dbReference>
<evidence type="ECO:0000259" key="2">
    <source>
        <dbReference type="PROSITE" id="PS50234"/>
    </source>
</evidence>
<evidence type="ECO:0000256" key="1">
    <source>
        <dbReference type="SAM" id="Phobius"/>
    </source>
</evidence>
<dbReference type="EMBL" id="AP025943">
    <property type="protein sequence ID" value="BDL43991.1"/>
    <property type="molecule type" value="Genomic_DNA"/>
</dbReference>
<dbReference type="RefSeq" id="WP_215435967.1">
    <property type="nucleotide sequence ID" value="NZ_AP025943.1"/>
</dbReference>
<dbReference type="PANTHER" id="PTHR37947">
    <property type="entry name" value="BLL2462 PROTEIN"/>
    <property type="match status" value="1"/>
</dbReference>
<dbReference type="InterPro" id="IPR036465">
    <property type="entry name" value="vWFA_dom_sf"/>
</dbReference>
<dbReference type="Pfam" id="PF00092">
    <property type="entry name" value="VWA"/>
    <property type="match status" value="1"/>
</dbReference>
<sequence>MIQFLSPEWFFLVPLLVLAGWKYKRLRLASPVRLLIQAVLVLALAQPVITRGGSDMDLWVLIDQSGSTDGAAAADAPEIQSILERSKRPGDRIRLVDFAREAVLRGQGDPVFNGGPSNTCMAEALAYTLAQMEPDRVNRILMVTDGWPTTPLDNTPEQLLRAGVPVDYRMISVNREADIRIDHIKAPARIRPGEAFLLEVAITGPPGSGAVVPWQISRNGGTPLTGQAVLVDGKAVVRLTDRLSTPGCAAYEAFISPPGDPVTGNNRAEQLVEVTGGSKVLLLSGYDRDPLVPFLAAQGFDVQRPADPLQLDSGHLSGAGLVIINNLRASAVSRKFLHALNYYVREQGGGLLMAGGRQSFGSGGYFSSPVDELLPVSMELKKDRAGLLTSMSIVLDRSGSMSMSASGGKTKMDLANAGACQTILNLADEDFISVLAVDSSPHAIVDMSRIGPNRDQMLRSVSRIQSMGGGIFVGEGLRAGWAELQKTQAGTRHLILFSDADDSEEPDDYKTTLSEMTRAGATVSVIALGTEKSQDADLLKEIAELGQGRIFFCDRPGDIPDIFTQETISVARAAFLEEQTPLHGTAGWNQIAAAQPDWPRTIDGYNLCYLRDEATAACISADSYQAPLISFWNRGAGRVAAVTLALGGPFGQSVQNWEGYGDLVQTLSRWLNRQDAPPGYSVRTETAGDRLFVHLYYSEENIPQMARQMPEITVELAGRDGTRTIQGIWEHLQPGAFRCSFPLPPGTTARGAVRIGGNAMPFGPVNQSLDPEWAMSRPARQAFLDMVQRSGGRERLDLASILNEPRPTSRLDLQPFLLWGLLILLVTDALLTRTGLLPGTKRAGRESAE</sequence>
<name>A0ABN6QHG3_9BACT</name>
<feature type="transmembrane region" description="Helical" evidence="1">
    <location>
        <begin position="816"/>
        <end position="836"/>
    </location>
</feature>
<dbReference type="InterPro" id="IPR029062">
    <property type="entry name" value="Class_I_gatase-like"/>
</dbReference>
<dbReference type="CDD" id="cd00198">
    <property type="entry name" value="vWFA"/>
    <property type="match status" value="1"/>
</dbReference>
<keyword evidence="1" id="KW-0812">Transmembrane</keyword>
<keyword evidence="4" id="KW-1185">Reference proteome</keyword>
<keyword evidence="1" id="KW-0472">Membrane</keyword>
<accession>A0ABN6QHG3</accession>
<evidence type="ECO:0000313" key="3">
    <source>
        <dbReference type="EMBL" id="BDL43991.1"/>
    </source>
</evidence>